<dbReference type="RefSeq" id="WP_156999083.1">
    <property type="nucleotide sequence ID" value="NZ_BAAANU010000038.1"/>
</dbReference>
<dbReference type="GO" id="GO:0006097">
    <property type="term" value="P:glyoxylate cycle"/>
    <property type="evidence" value="ECO:0007669"/>
    <property type="project" value="UniProtKB-KW"/>
</dbReference>
<dbReference type="InterPro" id="IPR048355">
    <property type="entry name" value="MS_C"/>
</dbReference>
<comment type="pathway">
    <text evidence="9">Carbohydrate metabolism; glyoxylate cycle; (S)-malate from isocitrate: step 2/2.</text>
</comment>
<proteinExistence type="inferred from homology"/>
<comment type="caution">
    <text evidence="13">The sequence shown here is derived from an EMBL/GenBank/DDBJ whole genome shotgun (WGS) entry which is preliminary data.</text>
</comment>
<keyword evidence="14" id="KW-1185">Reference proteome</keyword>
<dbReference type="PIRSF" id="PIRSF001363">
    <property type="entry name" value="Malate_synth"/>
    <property type="match status" value="1"/>
</dbReference>
<evidence type="ECO:0000256" key="2">
    <source>
        <dbReference type="ARBA" id="ARBA00012636"/>
    </source>
</evidence>
<keyword evidence="3 9" id="KW-0329">Glyoxylate bypass</keyword>
<evidence type="ECO:0000259" key="12">
    <source>
        <dbReference type="Pfam" id="PF20659"/>
    </source>
</evidence>
<evidence type="ECO:0000256" key="8">
    <source>
        <dbReference type="PIRSR" id="PIRSR001363-1"/>
    </source>
</evidence>
<dbReference type="InterPro" id="IPR006252">
    <property type="entry name" value="Malate_synthA"/>
</dbReference>
<dbReference type="PANTHER" id="PTHR42902:SF1">
    <property type="entry name" value="MALATE SYNTHASE 1-RELATED"/>
    <property type="match status" value="1"/>
</dbReference>
<evidence type="ECO:0000259" key="11">
    <source>
        <dbReference type="Pfam" id="PF20656"/>
    </source>
</evidence>
<dbReference type="Gene3D" id="3.20.20.360">
    <property type="entry name" value="Malate synthase, domain 3"/>
    <property type="match status" value="1"/>
</dbReference>
<evidence type="ECO:0000256" key="7">
    <source>
        <dbReference type="ARBA" id="ARBA00068441"/>
    </source>
</evidence>
<dbReference type="InterPro" id="IPR001465">
    <property type="entry name" value="Malate_synthase_TIM"/>
</dbReference>
<dbReference type="FunFam" id="1.20.1220.12:FF:000001">
    <property type="entry name" value="Malate synthase"/>
    <property type="match status" value="1"/>
</dbReference>
<dbReference type="EC" id="2.3.3.9" evidence="2 9"/>
<dbReference type="SUPFAM" id="SSF51645">
    <property type="entry name" value="Malate synthase G"/>
    <property type="match status" value="1"/>
</dbReference>
<keyword evidence="5 9" id="KW-0808">Transferase</keyword>
<evidence type="ECO:0000313" key="14">
    <source>
        <dbReference type="Proteomes" id="UP001139722"/>
    </source>
</evidence>
<dbReference type="GO" id="GO:0004474">
    <property type="term" value="F:malate synthase activity"/>
    <property type="evidence" value="ECO:0007669"/>
    <property type="project" value="UniProtKB-EC"/>
</dbReference>
<dbReference type="InterPro" id="IPR011076">
    <property type="entry name" value="Malate_synth_sf"/>
</dbReference>
<feature type="active site" description="Proton acceptor" evidence="8">
    <location>
        <position position="176"/>
    </location>
</feature>
<dbReference type="Pfam" id="PF01274">
    <property type="entry name" value="MS_TIM-barrel"/>
    <property type="match status" value="1"/>
</dbReference>
<dbReference type="GO" id="GO:0005737">
    <property type="term" value="C:cytoplasm"/>
    <property type="evidence" value="ECO:0007669"/>
    <property type="project" value="TreeGrafter"/>
</dbReference>
<dbReference type="FunFam" id="3.20.20.360:FF:000001">
    <property type="entry name" value="Malate synthase"/>
    <property type="match status" value="1"/>
</dbReference>
<dbReference type="Pfam" id="PF20656">
    <property type="entry name" value="MS_N"/>
    <property type="match status" value="1"/>
</dbReference>
<sequence>MTTPAVQAPPAAQAPAVEITRTSTVVGADEILTPEALAFVAELHRRFAGTRAGLLAERQARRERIARGGTLDFLPETRDVREGDWHVASAPEALLDRRVEITGPAAPPKMAINALNSGARVWLADLEDATSPTWDNVVGGVKNLRDAALGTLAYTSPAGKPYALRTDVRRPTVVTRPRGWHLPERHLLVDGEPAVGALVDFGLHFFHTAKLLIANGHGPYYYLPKLESHLEARLWNDVFVFAQDALGIPQGTVRATVLIETIPAAFEMDEILFELREHASGLNAGRWDYLFSMIKVFRDAGAAFVLPDRASVAMTAPFMRAYTELLVKTCHRRGAAAMGGMAAVVPNRNDLEVTAAAFEKVRADKTREANDGFDGSWVAHPDLVPVCREVFDAVLGERPNQFDRQRPEVEVSAAQLLDVASAGGEVTEAGLRANLYVAVAYTAVWLSGNGAVAIHNLMEDAATAEISRSQVWQQLRNGVVFTDTGRQITPDLVRDVLAEEVDRLRGEVAPELFARCYEPAAALIADICLSEDYVDFLTLPAYELLD</sequence>
<comment type="catalytic activity">
    <reaction evidence="6 9">
        <text>glyoxylate + acetyl-CoA + H2O = (S)-malate + CoA + H(+)</text>
        <dbReference type="Rhea" id="RHEA:18181"/>
        <dbReference type="ChEBI" id="CHEBI:15377"/>
        <dbReference type="ChEBI" id="CHEBI:15378"/>
        <dbReference type="ChEBI" id="CHEBI:15589"/>
        <dbReference type="ChEBI" id="CHEBI:36655"/>
        <dbReference type="ChEBI" id="CHEBI:57287"/>
        <dbReference type="ChEBI" id="CHEBI:57288"/>
        <dbReference type="EC" id="2.3.3.9"/>
    </reaction>
</comment>
<dbReference type="InterPro" id="IPR046363">
    <property type="entry name" value="MS_N_TIM-barrel_dom"/>
</dbReference>
<dbReference type="NCBIfam" id="TIGR01344">
    <property type="entry name" value="malate_syn_A"/>
    <property type="match status" value="1"/>
</dbReference>
<dbReference type="EMBL" id="JAMZDY010000001">
    <property type="protein sequence ID" value="MCP2369541.1"/>
    <property type="molecule type" value="Genomic_DNA"/>
</dbReference>
<feature type="domain" description="Malate synthase TIM barrel" evidence="10">
    <location>
        <begin position="172"/>
        <end position="418"/>
    </location>
</feature>
<name>A0A9X2GY28_9MICO</name>
<protein>
    <recommendedName>
        <fullName evidence="7 9">Malate synthase</fullName>
        <ecNumber evidence="2 9">2.3.3.9</ecNumber>
    </recommendedName>
</protein>
<dbReference type="GO" id="GO:0006099">
    <property type="term" value="P:tricarboxylic acid cycle"/>
    <property type="evidence" value="ECO:0007669"/>
    <property type="project" value="UniProtKB-KW"/>
</dbReference>
<organism evidence="13 14">
    <name type="scientific">Agromyces terreus</name>
    <dbReference type="NCBI Taxonomy" id="424795"/>
    <lineage>
        <taxon>Bacteria</taxon>
        <taxon>Bacillati</taxon>
        <taxon>Actinomycetota</taxon>
        <taxon>Actinomycetes</taxon>
        <taxon>Micrococcales</taxon>
        <taxon>Microbacteriaceae</taxon>
        <taxon>Agromyces</taxon>
    </lineage>
</organism>
<evidence type="ECO:0000256" key="4">
    <source>
        <dbReference type="ARBA" id="ARBA00022532"/>
    </source>
</evidence>
<gene>
    <name evidence="13" type="ORF">BJ978_000217</name>
</gene>
<dbReference type="PANTHER" id="PTHR42902">
    <property type="entry name" value="MALATE SYNTHASE"/>
    <property type="match status" value="1"/>
</dbReference>
<dbReference type="AlphaFoldDB" id="A0A9X2GY28"/>
<keyword evidence="13" id="KW-0012">Acyltransferase</keyword>
<evidence type="ECO:0000256" key="6">
    <source>
        <dbReference type="ARBA" id="ARBA00047918"/>
    </source>
</evidence>
<keyword evidence="4 9" id="KW-0816">Tricarboxylic acid cycle</keyword>
<feature type="domain" description="Malate synthase N-terminal" evidence="11">
    <location>
        <begin position="28"/>
        <end position="77"/>
    </location>
</feature>
<dbReference type="PROSITE" id="PS00510">
    <property type="entry name" value="MALATE_SYNTHASE"/>
    <property type="match status" value="1"/>
</dbReference>
<feature type="active site" description="Proton donor" evidence="8">
    <location>
        <position position="460"/>
    </location>
</feature>
<reference evidence="13" key="1">
    <citation type="submission" date="2022-06" db="EMBL/GenBank/DDBJ databases">
        <title>Sequencing the genomes of 1000 actinobacteria strains.</title>
        <authorList>
            <person name="Klenk H.-P."/>
        </authorList>
    </citation>
    <scope>NUCLEOTIDE SEQUENCE</scope>
    <source>
        <strain evidence="13">DSM 22016</strain>
    </source>
</reference>
<evidence type="ECO:0000313" key="13">
    <source>
        <dbReference type="EMBL" id="MCP2369541.1"/>
    </source>
</evidence>
<evidence type="ECO:0000256" key="3">
    <source>
        <dbReference type="ARBA" id="ARBA00022435"/>
    </source>
</evidence>
<dbReference type="Gene3D" id="1.20.1220.12">
    <property type="entry name" value="Malate synthase, domain III"/>
    <property type="match status" value="1"/>
</dbReference>
<evidence type="ECO:0000256" key="5">
    <source>
        <dbReference type="ARBA" id="ARBA00022679"/>
    </source>
</evidence>
<evidence type="ECO:0000256" key="9">
    <source>
        <dbReference type="RuleBase" id="RU000555"/>
    </source>
</evidence>
<comment type="similarity">
    <text evidence="1 9">Belongs to the malate synthase family.</text>
</comment>
<dbReference type="InterPro" id="IPR019830">
    <property type="entry name" value="Malate_synthase_CS"/>
</dbReference>
<dbReference type="Pfam" id="PF20659">
    <property type="entry name" value="MS_C"/>
    <property type="match status" value="1"/>
</dbReference>
<dbReference type="Proteomes" id="UP001139722">
    <property type="component" value="Unassembled WGS sequence"/>
</dbReference>
<accession>A0A9X2GY28</accession>
<evidence type="ECO:0000256" key="1">
    <source>
        <dbReference type="ARBA" id="ARBA00006394"/>
    </source>
</evidence>
<dbReference type="InterPro" id="IPR048356">
    <property type="entry name" value="MS_N"/>
</dbReference>
<dbReference type="OrthoDB" id="9768429at2"/>
<dbReference type="CDD" id="cd00727">
    <property type="entry name" value="malate_synt_A"/>
    <property type="match status" value="1"/>
</dbReference>
<feature type="domain" description="Malate synthase C-terminal" evidence="12">
    <location>
        <begin position="426"/>
        <end position="544"/>
    </location>
</feature>
<dbReference type="InterPro" id="IPR044856">
    <property type="entry name" value="Malate_synth_C_sf"/>
</dbReference>
<evidence type="ECO:0000259" key="10">
    <source>
        <dbReference type="Pfam" id="PF01274"/>
    </source>
</evidence>